<evidence type="ECO:0000256" key="7">
    <source>
        <dbReference type="SAM" id="MobiDB-lite"/>
    </source>
</evidence>
<dbReference type="GO" id="GO:0030288">
    <property type="term" value="C:outer membrane-bounded periplasmic space"/>
    <property type="evidence" value="ECO:0007669"/>
    <property type="project" value="TreeGrafter"/>
</dbReference>
<feature type="domain" description="LysM" evidence="9">
    <location>
        <begin position="407"/>
        <end position="450"/>
    </location>
</feature>
<dbReference type="InterPro" id="IPR018392">
    <property type="entry name" value="LysM"/>
</dbReference>
<dbReference type="SUPFAM" id="SSF54106">
    <property type="entry name" value="LysM domain"/>
    <property type="match status" value="1"/>
</dbReference>
<feature type="compositionally biased region" description="Polar residues" evidence="7">
    <location>
        <begin position="134"/>
        <end position="152"/>
    </location>
</feature>
<dbReference type="SMART" id="SM00646">
    <property type="entry name" value="Ami_3"/>
    <property type="match status" value="1"/>
</dbReference>
<keyword evidence="6" id="KW-0175">Coiled coil</keyword>
<dbReference type="Pfam" id="PF01520">
    <property type="entry name" value="Amidase_3"/>
    <property type="match status" value="1"/>
</dbReference>
<dbReference type="OrthoDB" id="9806267at2"/>
<evidence type="ECO:0000256" key="3">
    <source>
        <dbReference type="ARBA" id="ARBA00011901"/>
    </source>
</evidence>
<gene>
    <name evidence="10" type="ORF">CWE13_06800</name>
</gene>
<keyword evidence="5" id="KW-0961">Cell wall biogenesis/degradation</keyword>
<dbReference type="Gene3D" id="2.60.40.3500">
    <property type="match status" value="1"/>
</dbReference>
<dbReference type="InterPro" id="IPR021731">
    <property type="entry name" value="AMIN_dom"/>
</dbReference>
<evidence type="ECO:0000256" key="5">
    <source>
        <dbReference type="ARBA" id="ARBA00023316"/>
    </source>
</evidence>
<dbReference type="Gene3D" id="3.40.630.40">
    <property type="entry name" value="Zn-dependent exopeptidases"/>
    <property type="match status" value="1"/>
</dbReference>
<evidence type="ECO:0000256" key="1">
    <source>
        <dbReference type="ARBA" id="ARBA00001561"/>
    </source>
</evidence>
<dbReference type="GO" id="GO:0071555">
    <property type="term" value="P:cell wall organization"/>
    <property type="evidence" value="ECO:0007669"/>
    <property type="project" value="UniProtKB-KW"/>
</dbReference>
<dbReference type="SMART" id="SM00257">
    <property type="entry name" value="LysM"/>
    <property type="match status" value="1"/>
</dbReference>
<dbReference type="InterPro" id="IPR050695">
    <property type="entry name" value="N-acetylmuramoyl_amidase_3"/>
</dbReference>
<dbReference type="Pfam" id="PF01476">
    <property type="entry name" value="LysM"/>
    <property type="match status" value="1"/>
</dbReference>
<evidence type="ECO:0000259" key="9">
    <source>
        <dbReference type="PROSITE" id="PS51782"/>
    </source>
</evidence>
<organism evidence="10 11">
    <name type="scientific">Aliidiomarina shirensis</name>
    <dbReference type="NCBI Taxonomy" id="1048642"/>
    <lineage>
        <taxon>Bacteria</taxon>
        <taxon>Pseudomonadati</taxon>
        <taxon>Pseudomonadota</taxon>
        <taxon>Gammaproteobacteria</taxon>
        <taxon>Alteromonadales</taxon>
        <taxon>Idiomarinaceae</taxon>
        <taxon>Aliidiomarina</taxon>
    </lineage>
</organism>
<keyword evidence="4" id="KW-0378">Hydrolase</keyword>
<dbReference type="SUPFAM" id="SSF53187">
    <property type="entry name" value="Zn-dependent exopeptidases"/>
    <property type="match status" value="1"/>
</dbReference>
<dbReference type="PANTHER" id="PTHR30404:SF6">
    <property type="entry name" value="N-ACETYLMURAMOYL-L-ALANINE AMIDASE AMIB"/>
    <property type="match status" value="1"/>
</dbReference>
<evidence type="ECO:0000256" key="6">
    <source>
        <dbReference type="SAM" id="Coils"/>
    </source>
</evidence>
<comment type="catalytic activity">
    <reaction evidence="1">
        <text>Hydrolyzes the link between N-acetylmuramoyl residues and L-amino acid residues in certain cell-wall glycopeptides.</text>
        <dbReference type="EC" id="3.5.1.28"/>
    </reaction>
</comment>
<feature type="chain" id="PRO_5019316782" description="N-acetylmuramoyl-L-alanine amidase" evidence="8">
    <location>
        <begin position="21"/>
        <end position="454"/>
    </location>
</feature>
<dbReference type="EMBL" id="PIPP01000002">
    <property type="protein sequence ID" value="RUO37652.1"/>
    <property type="molecule type" value="Genomic_DNA"/>
</dbReference>
<dbReference type="PANTHER" id="PTHR30404">
    <property type="entry name" value="N-ACETYLMURAMOYL-L-ALANINE AMIDASE"/>
    <property type="match status" value="1"/>
</dbReference>
<comment type="similarity">
    <text evidence="2">Belongs to the N-acetylmuramoyl-L-alanine amidase 3 family.</text>
</comment>
<protein>
    <recommendedName>
        <fullName evidence="3">N-acetylmuramoyl-L-alanine amidase</fullName>
        <ecNumber evidence="3">3.5.1.28</ecNumber>
    </recommendedName>
</protein>
<dbReference type="Pfam" id="PF11741">
    <property type="entry name" value="AMIN"/>
    <property type="match status" value="1"/>
</dbReference>
<comment type="caution">
    <text evidence="10">The sequence shown here is derived from an EMBL/GenBank/DDBJ whole genome shotgun (WGS) entry which is preliminary data.</text>
</comment>
<dbReference type="AlphaFoldDB" id="A0A432WV63"/>
<evidence type="ECO:0000256" key="2">
    <source>
        <dbReference type="ARBA" id="ARBA00010860"/>
    </source>
</evidence>
<feature type="region of interest" description="Disordered" evidence="7">
    <location>
        <begin position="134"/>
        <end position="157"/>
    </location>
</feature>
<feature type="signal peptide" evidence="8">
    <location>
        <begin position="1"/>
        <end position="20"/>
    </location>
</feature>
<dbReference type="GO" id="GO:0009253">
    <property type="term" value="P:peptidoglycan catabolic process"/>
    <property type="evidence" value="ECO:0007669"/>
    <property type="project" value="InterPro"/>
</dbReference>
<name>A0A432WV63_9GAMM</name>
<dbReference type="PROSITE" id="PS51782">
    <property type="entry name" value="LYSM"/>
    <property type="match status" value="1"/>
</dbReference>
<sequence>MLLSWLLASCALLWSSASIAQSIENVRVWPSAEKTRVVFDLSAEPTYTYFTIFDNQPYRIVIDFQNTENRVDLSGVEIASDVVRVIRPSGSPRAGTSRVVLEISGAVAPEVFPLGPSGNSGHRLVVDIAGATNTSQQLPAEQTSSPAATSNEPRVPRTLDTVPIRPLVIAIDAGHGGRDPGSIGPAGTYEKIVTLAVARKLAARINADPGMRAVLTRTGDQSLSLAQRTSVVRRERADFFVSLHADAFTTPQPRGASVWVLSKRRSDTELGRALENKERLSEELIDVEHILQDGEEDPYLNRAFLDMFRDNSMADGHEAATIILDQLGRVTNLHRNRPEGASFGVLSALRTPSVLVELGFISNPQKERLLINNNHQDRLANALYAGIREFFIRNPVAGTSLAESRIQMHVVARGESLSVIAARYGVRVDTIKQHNGLRSNTIRVGQQLEIPLGR</sequence>
<dbReference type="InterPro" id="IPR036779">
    <property type="entry name" value="LysM_dom_sf"/>
</dbReference>
<dbReference type="EC" id="3.5.1.28" evidence="3"/>
<evidence type="ECO:0000256" key="8">
    <source>
        <dbReference type="SAM" id="SignalP"/>
    </source>
</evidence>
<keyword evidence="8" id="KW-0732">Signal</keyword>
<dbReference type="Gene3D" id="3.10.350.10">
    <property type="entry name" value="LysM domain"/>
    <property type="match status" value="1"/>
</dbReference>
<dbReference type="InterPro" id="IPR002508">
    <property type="entry name" value="MurNAc-LAA_cat"/>
</dbReference>
<keyword evidence="11" id="KW-1185">Reference proteome</keyword>
<dbReference type="CDD" id="cd02696">
    <property type="entry name" value="MurNAc-LAA"/>
    <property type="match status" value="1"/>
</dbReference>
<dbReference type="GO" id="GO:0008745">
    <property type="term" value="F:N-acetylmuramoyl-L-alanine amidase activity"/>
    <property type="evidence" value="ECO:0007669"/>
    <property type="project" value="UniProtKB-EC"/>
</dbReference>
<evidence type="ECO:0000313" key="11">
    <source>
        <dbReference type="Proteomes" id="UP000286934"/>
    </source>
</evidence>
<proteinExistence type="inferred from homology"/>
<evidence type="ECO:0000313" key="10">
    <source>
        <dbReference type="EMBL" id="RUO37652.1"/>
    </source>
</evidence>
<dbReference type="CDD" id="cd00118">
    <property type="entry name" value="LysM"/>
    <property type="match status" value="1"/>
</dbReference>
<reference evidence="11" key="1">
    <citation type="journal article" date="2018" name="Front. Microbiol.">
        <title>Genome-Based Analysis Reveals the Taxonomy and Diversity of the Family Idiomarinaceae.</title>
        <authorList>
            <person name="Liu Y."/>
            <person name="Lai Q."/>
            <person name="Shao Z."/>
        </authorList>
    </citation>
    <scope>NUCLEOTIDE SEQUENCE [LARGE SCALE GENOMIC DNA]</scope>
    <source>
        <strain evidence="11">AIS</strain>
    </source>
</reference>
<dbReference type="Proteomes" id="UP000286934">
    <property type="component" value="Unassembled WGS sequence"/>
</dbReference>
<feature type="coiled-coil region" evidence="6">
    <location>
        <begin position="263"/>
        <end position="297"/>
    </location>
</feature>
<evidence type="ECO:0000256" key="4">
    <source>
        <dbReference type="ARBA" id="ARBA00022801"/>
    </source>
</evidence>
<accession>A0A432WV63</accession>